<feature type="transmembrane region" description="Helical" evidence="7">
    <location>
        <begin position="250"/>
        <end position="270"/>
    </location>
</feature>
<feature type="domain" description="Type II secretion system protein GspF" evidence="8">
    <location>
        <begin position="142"/>
        <end position="266"/>
    </location>
</feature>
<dbReference type="Gene3D" id="1.20.81.30">
    <property type="entry name" value="Type II secretion system (T2SS), domain F"/>
    <property type="match status" value="1"/>
</dbReference>
<dbReference type="PANTHER" id="PTHR35007">
    <property type="entry name" value="INTEGRAL MEMBRANE PROTEIN-RELATED"/>
    <property type="match status" value="1"/>
</dbReference>
<dbReference type="InterPro" id="IPR042094">
    <property type="entry name" value="T2SS_GspF_sf"/>
</dbReference>
<dbReference type="GO" id="GO:0005886">
    <property type="term" value="C:plasma membrane"/>
    <property type="evidence" value="ECO:0007669"/>
    <property type="project" value="UniProtKB-SubCell"/>
</dbReference>
<dbReference type="RefSeq" id="WP_121521762.1">
    <property type="nucleotide sequence ID" value="NZ_RCHR01000002.1"/>
</dbReference>
<protein>
    <recommendedName>
        <fullName evidence="8">Type II secretion system protein GspF domain-containing protein</fullName>
    </recommendedName>
</protein>
<evidence type="ECO:0000256" key="2">
    <source>
        <dbReference type="ARBA" id="ARBA00022475"/>
    </source>
</evidence>
<evidence type="ECO:0000256" key="6">
    <source>
        <dbReference type="SAM" id="Coils"/>
    </source>
</evidence>
<feature type="transmembrane region" description="Helical" evidence="7">
    <location>
        <begin position="6"/>
        <end position="22"/>
    </location>
</feature>
<organism evidence="9 10">
    <name type="scientific">Oceanobacillus piezotolerans</name>
    <dbReference type="NCBI Taxonomy" id="2448030"/>
    <lineage>
        <taxon>Bacteria</taxon>
        <taxon>Bacillati</taxon>
        <taxon>Bacillota</taxon>
        <taxon>Bacilli</taxon>
        <taxon>Bacillales</taxon>
        <taxon>Bacillaceae</taxon>
        <taxon>Oceanobacillus</taxon>
    </lineage>
</organism>
<keyword evidence="2" id="KW-1003">Cell membrane</keyword>
<comment type="subcellular location">
    <subcellularLocation>
        <location evidence="1">Cell membrane</location>
        <topology evidence="1">Multi-pass membrane protein</topology>
    </subcellularLocation>
</comment>
<keyword evidence="5 7" id="KW-0472">Membrane</keyword>
<dbReference type="OrthoDB" id="9803381at2"/>
<evidence type="ECO:0000256" key="4">
    <source>
        <dbReference type="ARBA" id="ARBA00022989"/>
    </source>
</evidence>
<dbReference type="Pfam" id="PF00482">
    <property type="entry name" value="T2SSF"/>
    <property type="match status" value="1"/>
</dbReference>
<accession>A0A498DF12</accession>
<sequence length="308" mass="35396">MIASLLFSVSVGFFILAIYNLLDYRMKKREWKASTRRNFTIEITRKSFLTVWGDKFDETNYGRKIREKLNKINLHLTPSEFTSMIIVGGMALIVLLHLVFKFDLRLSIIFTIIAIIAVIQLLFISRRNKYQERLNEQLAGVCSSLASATRSGMTISQGINLVAREANEPTRSEFKRLANELSLGVEFEQALQNFQKRTRGREYMLFIVTLLTQKKAGGNLHSTLEEMAHILDERKFLEQEIKTLTSEQRFVSMIVPLIPITLVFLINMIMEGYVNVLFSGFGLFLSIIFIAGTVLSFYLVRKVTNIRV</sequence>
<dbReference type="AlphaFoldDB" id="A0A498DF12"/>
<dbReference type="SUPFAM" id="SSF90123">
    <property type="entry name" value="ABC transporter transmembrane region"/>
    <property type="match status" value="1"/>
</dbReference>
<keyword evidence="4 7" id="KW-1133">Transmembrane helix</keyword>
<evidence type="ECO:0000256" key="1">
    <source>
        <dbReference type="ARBA" id="ARBA00004651"/>
    </source>
</evidence>
<evidence type="ECO:0000256" key="7">
    <source>
        <dbReference type="SAM" id="Phobius"/>
    </source>
</evidence>
<feature type="transmembrane region" description="Helical" evidence="7">
    <location>
        <begin position="81"/>
        <end position="100"/>
    </location>
</feature>
<dbReference type="GO" id="GO:0005524">
    <property type="term" value="F:ATP binding"/>
    <property type="evidence" value="ECO:0007669"/>
    <property type="project" value="InterPro"/>
</dbReference>
<feature type="transmembrane region" description="Helical" evidence="7">
    <location>
        <begin position="106"/>
        <end position="124"/>
    </location>
</feature>
<dbReference type="InterPro" id="IPR036640">
    <property type="entry name" value="ABC1_TM_sf"/>
</dbReference>
<evidence type="ECO:0000313" key="9">
    <source>
        <dbReference type="EMBL" id="RLL46511.1"/>
    </source>
</evidence>
<evidence type="ECO:0000313" key="10">
    <source>
        <dbReference type="Proteomes" id="UP000270219"/>
    </source>
</evidence>
<proteinExistence type="predicted"/>
<dbReference type="EMBL" id="RCHR01000002">
    <property type="protein sequence ID" value="RLL46511.1"/>
    <property type="molecule type" value="Genomic_DNA"/>
</dbReference>
<evidence type="ECO:0000259" key="8">
    <source>
        <dbReference type="Pfam" id="PF00482"/>
    </source>
</evidence>
<gene>
    <name evidence="9" type="ORF">D8M04_04700</name>
</gene>
<evidence type="ECO:0000256" key="3">
    <source>
        <dbReference type="ARBA" id="ARBA00022692"/>
    </source>
</evidence>
<keyword evidence="3 7" id="KW-0812">Transmembrane</keyword>
<dbReference type="PANTHER" id="PTHR35007:SF1">
    <property type="entry name" value="PILUS ASSEMBLY PROTEIN"/>
    <property type="match status" value="1"/>
</dbReference>
<keyword evidence="6" id="KW-0175">Coiled coil</keyword>
<keyword evidence="10" id="KW-1185">Reference proteome</keyword>
<evidence type="ECO:0000256" key="5">
    <source>
        <dbReference type="ARBA" id="ARBA00023136"/>
    </source>
</evidence>
<dbReference type="InterPro" id="IPR018076">
    <property type="entry name" value="T2SS_GspF_dom"/>
</dbReference>
<reference evidence="9 10" key="1">
    <citation type="submission" date="2018-10" db="EMBL/GenBank/DDBJ databases">
        <title>Oceanobacillus sp. YLB-02 draft genome.</title>
        <authorList>
            <person name="Yu L."/>
        </authorList>
    </citation>
    <scope>NUCLEOTIDE SEQUENCE [LARGE SCALE GENOMIC DNA]</scope>
    <source>
        <strain evidence="9 10">YLB-02</strain>
    </source>
</reference>
<dbReference type="Proteomes" id="UP000270219">
    <property type="component" value="Unassembled WGS sequence"/>
</dbReference>
<feature type="coiled-coil region" evidence="6">
    <location>
        <begin position="220"/>
        <end position="247"/>
    </location>
</feature>
<feature type="transmembrane region" description="Helical" evidence="7">
    <location>
        <begin position="276"/>
        <end position="300"/>
    </location>
</feature>
<comment type="caution">
    <text evidence="9">The sequence shown here is derived from an EMBL/GenBank/DDBJ whole genome shotgun (WGS) entry which is preliminary data.</text>
</comment>
<name>A0A498DF12_9BACI</name>